<dbReference type="PANTHER" id="PTHR43201:SF8">
    <property type="entry name" value="ACYL-COA SYNTHETASE FAMILY MEMBER 3"/>
    <property type="match status" value="1"/>
</dbReference>
<proteinExistence type="inferred from homology"/>
<dbReference type="PANTHER" id="PTHR43201">
    <property type="entry name" value="ACYL-COA SYNTHETASE"/>
    <property type="match status" value="1"/>
</dbReference>
<evidence type="ECO:0000313" key="4">
    <source>
        <dbReference type="Proteomes" id="UP001408356"/>
    </source>
</evidence>
<dbReference type="InterPro" id="IPR000873">
    <property type="entry name" value="AMP-dep_synth/lig_dom"/>
</dbReference>
<keyword evidence="4" id="KW-1185">Reference proteome</keyword>
<dbReference type="PROSITE" id="PS00455">
    <property type="entry name" value="AMP_BINDING"/>
    <property type="match status" value="1"/>
</dbReference>
<protein>
    <recommendedName>
        <fullName evidence="2">AMP-dependent synthetase/ligase domain-containing protein</fullName>
    </recommendedName>
</protein>
<dbReference type="Pfam" id="PF00501">
    <property type="entry name" value="AMP-binding"/>
    <property type="match status" value="1"/>
</dbReference>
<dbReference type="Pfam" id="PF23562">
    <property type="entry name" value="AMP-binding_C_3"/>
    <property type="match status" value="1"/>
</dbReference>
<accession>A0ABR2UTR8</accession>
<gene>
    <name evidence="3" type="ORF">SUNI508_08451</name>
</gene>
<dbReference type="InterPro" id="IPR042099">
    <property type="entry name" value="ANL_N_sf"/>
</dbReference>
<evidence type="ECO:0000313" key="3">
    <source>
        <dbReference type="EMBL" id="KAK9418022.1"/>
    </source>
</evidence>
<dbReference type="InterPro" id="IPR020845">
    <property type="entry name" value="AMP-binding_CS"/>
</dbReference>
<evidence type="ECO:0000256" key="1">
    <source>
        <dbReference type="ARBA" id="ARBA00006432"/>
    </source>
</evidence>
<reference evidence="3 4" key="1">
    <citation type="journal article" date="2024" name="J. Plant Pathol.">
        <title>Sequence and assembly of the genome of Seiridium unicorne, isolate CBS 538.82, causal agent of cypress canker disease.</title>
        <authorList>
            <person name="Scali E."/>
            <person name="Rocca G.D."/>
            <person name="Danti R."/>
            <person name="Garbelotto M."/>
            <person name="Barberini S."/>
            <person name="Baroncelli R."/>
            <person name="Emiliani G."/>
        </authorList>
    </citation>
    <scope>NUCLEOTIDE SEQUENCE [LARGE SCALE GENOMIC DNA]</scope>
    <source>
        <strain evidence="3 4">BM-138-508</strain>
    </source>
</reference>
<name>A0ABR2UTR8_9PEZI</name>
<dbReference type="Gene3D" id="3.40.50.12780">
    <property type="entry name" value="N-terminal domain of ligase-like"/>
    <property type="match status" value="1"/>
</dbReference>
<dbReference type="SUPFAM" id="SSF56801">
    <property type="entry name" value="Acetyl-CoA synthetase-like"/>
    <property type="match status" value="1"/>
</dbReference>
<sequence length="561" mass="61634">MAAKATTPEESAVQSALQARTVPEFIEHGRYLTTKALGFPGQHATDIAYYTPRDLFKMARKAAQIYTKAGLSGTARSRQAVVALRGKSTIEWVVSSIALIELGYTIFAVSPGLAPKTVAILMEKVNCSTVIDGTSMTDKGATEALRNTPQMAQKTVISLLGLDRLSDTRAENTEDNGENIQNGHDNTQRWSHISPSDIALILHSSGSTGQPKLIPKTHNAVMSRLRGLPSRMHGATFMTSWLYYSVGFHSMLFALLKTGGPSVWASEQIAPNAQDYRKILTELHPRTAWFNGGSLFAAMSTSEGLDALGQCDIVVTTGQVMPKQLGDQLVKSGVRLVNLYGMTELSSGLIPASQSRSDPDWEYLRPDPAVAQHVCFRPRSDLTGTETAMYEFVVLPSHPTQDKSFANQPDGSFHTGDLFVQHPTRTDWFKCIGRMSETIRPSPDGLTIVDLHSLAYEHAVLAVHRSLLQEVMLFGNDRPEPGLLLFTVPNCAIATDEIIDMVYDTLQKEFSSGTLPMAVKRSMLIVIRDVVVPRTGKGTLVRPEVYRIFENDIDEAYNKSF</sequence>
<feature type="domain" description="AMP-dependent synthetase/ligase" evidence="2">
    <location>
        <begin position="47"/>
        <end position="356"/>
    </location>
</feature>
<evidence type="ECO:0000259" key="2">
    <source>
        <dbReference type="Pfam" id="PF00501"/>
    </source>
</evidence>
<dbReference type="EMBL" id="JARVKF010000394">
    <property type="protein sequence ID" value="KAK9418022.1"/>
    <property type="molecule type" value="Genomic_DNA"/>
</dbReference>
<organism evidence="3 4">
    <name type="scientific">Seiridium unicorne</name>
    <dbReference type="NCBI Taxonomy" id="138068"/>
    <lineage>
        <taxon>Eukaryota</taxon>
        <taxon>Fungi</taxon>
        <taxon>Dikarya</taxon>
        <taxon>Ascomycota</taxon>
        <taxon>Pezizomycotina</taxon>
        <taxon>Sordariomycetes</taxon>
        <taxon>Xylariomycetidae</taxon>
        <taxon>Amphisphaeriales</taxon>
        <taxon>Sporocadaceae</taxon>
        <taxon>Seiridium</taxon>
    </lineage>
</organism>
<comment type="caution">
    <text evidence="3">The sequence shown here is derived from an EMBL/GenBank/DDBJ whole genome shotgun (WGS) entry which is preliminary data.</text>
</comment>
<dbReference type="Proteomes" id="UP001408356">
    <property type="component" value="Unassembled WGS sequence"/>
</dbReference>
<comment type="similarity">
    <text evidence="1">Belongs to the ATP-dependent AMP-binding enzyme family.</text>
</comment>